<dbReference type="SMART" id="SM00086">
    <property type="entry name" value="PAC"/>
    <property type="match status" value="3"/>
</dbReference>
<evidence type="ECO:0000313" key="11">
    <source>
        <dbReference type="Proteomes" id="UP000184603"/>
    </source>
</evidence>
<gene>
    <name evidence="10" type="ORF">SAMN02745220_02048</name>
</gene>
<feature type="domain" description="Histidine kinase" evidence="6">
    <location>
        <begin position="573"/>
        <end position="796"/>
    </location>
</feature>
<dbReference type="InterPro" id="IPR000014">
    <property type="entry name" value="PAS"/>
</dbReference>
<dbReference type="RefSeq" id="WP_073613344.1">
    <property type="nucleotide sequence ID" value="NZ_FRFE01000008.1"/>
</dbReference>
<dbReference type="OrthoDB" id="9806821at2"/>
<feature type="domain" description="PAC" evidence="9">
    <location>
        <begin position="374"/>
        <end position="426"/>
    </location>
</feature>
<dbReference type="InterPro" id="IPR036890">
    <property type="entry name" value="HATPase_C_sf"/>
</dbReference>
<accession>A0A1M7Y5V1</accession>
<dbReference type="InterPro" id="IPR003661">
    <property type="entry name" value="HisK_dim/P_dom"/>
</dbReference>
<keyword evidence="3 4" id="KW-0597">Phosphoprotein</keyword>
<dbReference type="SMART" id="SM00448">
    <property type="entry name" value="REC"/>
    <property type="match status" value="1"/>
</dbReference>
<dbReference type="InterPro" id="IPR001789">
    <property type="entry name" value="Sig_transdc_resp-reg_receiver"/>
</dbReference>
<dbReference type="AlphaFoldDB" id="A0A1M7Y5V1"/>
<dbReference type="Gene3D" id="3.30.565.10">
    <property type="entry name" value="Histidine kinase-like ATPase, C-terminal domain"/>
    <property type="match status" value="1"/>
</dbReference>
<dbReference type="Proteomes" id="UP000184603">
    <property type="component" value="Unassembled WGS sequence"/>
</dbReference>
<proteinExistence type="predicted"/>
<evidence type="ECO:0000259" key="9">
    <source>
        <dbReference type="PROSITE" id="PS50113"/>
    </source>
</evidence>
<dbReference type="PROSITE" id="PS50113">
    <property type="entry name" value="PAC"/>
    <property type="match status" value="3"/>
</dbReference>
<feature type="coiled-coil region" evidence="5">
    <location>
        <begin position="410"/>
        <end position="437"/>
    </location>
</feature>
<name>A0A1M7Y5V1_9BACT</name>
<evidence type="ECO:0000259" key="7">
    <source>
        <dbReference type="PROSITE" id="PS50110"/>
    </source>
</evidence>
<dbReference type="SUPFAM" id="SSF55781">
    <property type="entry name" value="GAF domain-like"/>
    <property type="match status" value="1"/>
</dbReference>
<dbReference type="InterPro" id="IPR035965">
    <property type="entry name" value="PAS-like_dom_sf"/>
</dbReference>
<dbReference type="SMART" id="SM00091">
    <property type="entry name" value="PAS"/>
    <property type="match status" value="2"/>
</dbReference>
<dbReference type="PROSITE" id="PS50110">
    <property type="entry name" value="RESPONSE_REGULATORY"/>
    <property type="match status" value="1"/>
</dbReference>
<dbReference type="InterPro" id="IPR003594">
    <property type="entry name" value="HATPase_dom"/>
</dbReference>
<dbReference type="InterPro" id="IPR011006">
    <property type="entry name" value="CheY-like_superfamily"/>
</dbReference>
<evidence type="ECO:0000313" key="10">
    <source>
        <dbReference type="EMBL" id="SHO47921.1"/>
    </source>
</evidence>
<dbReference type="NCBIfam" id="TIGR00229">
    <property type="entry name" value="sensory_box"/>
    <property type="match status" value="2"/>
</dbReference>
<evidence type="ECO:0000259" key="8">
    <source>
        <dbReference type="PROSITE" id="PS50112"/>
    </source>
</evidence>
<dbReference type="PANTHER" id="PTHR43065">
    <property type="entry name" value="SENSOR HISTIDINE KINASE"/>
    <property type="match status" value="1"/>
</dbReference>
<dbReference type="Pfam" id="PF08448">
    <property type="entry name" value="PAS_4"/>
    <property type="match status" value="1"/>
</dbReference>
<organism evidence="10 11">
    <name type="scientific">Desulfopila aestuarii DSM 18488</name>
    <dbReference type="NCBI Taxonomy" id="1121416"/>
    <lineage>
        <taxon>Bacteria</taxon>
        <taxon>Pseudomonadati</taxon>
        <taxon>Thermodesulfobacteriota</taxon>
        <taxon>Desulfobulbia</taxon>
        <taxon>Desulfobulbales</taxon>
        <taxon>Desulfocapsaceae</taxon>
        <taxon>Desulfopila</taxon>
    </lineage>
</organism>
<evidence type="ECO:0000256" key="4">
    <source>
        <dbReference type="PROSITE-ProRule" id="PRU00169"/>
    </source>
</evidence>
<dbReference type="CDD" id="cd00082">
    <property type="entry name" value="HisKA"/>
    <property type="match status" value="1"/>
</dbReference>
<evidence type="ECO:0000259" key="6">
    <source>
        <dbReference type="PROSITE" id="PS50109"/>
    </source>
</evidence>
<dbReference type="Pfam" id="PF13426">
    <property type="entry name" value="PAS_9"/>
    <property type="match status" value="1"/>
</dbReference>
<dbReference type="STRING" id="1121416.SAMN02745220_02048"/>
<keyword evidence="5" id="KW-0175">Coiled coil</keyword>
<feature type="domain" description="PAC" evidence="9">
    <location>
        <begin position="500"/>
        <end position="553"/>
    </location>
</feature>
<dbReference type="PROSITE" id="PS50109">
    <property type="entry name" value="HIS_KIN"/>
    <property type="match status" value="1"/>
</dbReference>
<dbReference type="InterPro" id="IPR013656">
    <property type="entry name" value="PAS_4"/>
</dbReference>
<dbReference type="PROSITE" id="PS50112">
    <property type="entry name" value="PAS"/>
    <property type="match status" value="2"/>
</dbReference>
<dbReference type="SUPFAM" id="SSF55785">
    <property type="entry name" value="PYP-like sensor domain (PAS domain)"/>
    <property type="match status" value="3"/>
</dbReference>
<dbReference type="InterPro" id="IPR029016">
    <property type="entry name" value="GAF-like_dom_sf"/>
</dbReference>
<evidence type="ECO:0000256" key="1">
    <source>
        <dbReference type="ARBA" id="ARBA00000085"/>
    </source>
</evidence>
<feature type="coiled-coil region" evidence="5">
    <location>
        <begin position="538"/>
        <end position="567"/>
    </location>
</feature>
<dbReference type="InterPro" id="IPR001610">
    <property type="entry name" value="PAC"/>
</dbReference>
<dbReference type="Gene3D" id="3.30.450.20">
    <property type="entry name" value="PAS domain"/>
    <property type="match status" value="3"/>
</dbReference>
<dbReference type="Gene3D" id="1.10.287.130">
    <property type="match status" value="1"/>
</dbReference>
<sequence>MNPDWPLFTLKNDLINNILAYASDINQCARHITTQIREIIGTRIVALCERNHNGSYQFLAACPERKGELFKQDEIARLVECAGQFERATLIEQGKGEAGYWLLKLDLQQSFAVPLQVGGESVGLLLLLDLMDAPGSRHILEALQDISGILSLVLKNSYLYRNMEELVEQRTRQLQESEMRSQIILQTAMDGFWCVDAKGQLIEVNDAYCEMSGFARNELIGLDIAQLDITQTPKEIEANVRNILAGKRLRFETTHRQKNGDMLAVEINAQLRPDSENKEIIVFLRDITERKRTETALIEALAHYRTLIDTIPDLIWLKDLNGVYLSCNRTFERFFGAREADILGKTDYDFVDADLADFFRAHDQNALYEGRPCINEESVTFAEDGYHCLLETIKTPVYDAHGVPIGVLGIARDITERKQAENSLKESEKRYKSAQRLGKVGNWEYNIATQTFWGSDQAKSIYGFDPESKDFTVDQVESCILERERVHQALEDLIERGIPYNLEFEIHPISGPPSRIIRSIAEVERDAAGNALKIDGVIQDISQQKKAENEKLELERQLRQSQKMEAVGQLAGGVAHDFNNMLSVIQGYTEMALEELDPTLPLYHAMQQIYKASLHSADITRQLLAFARKQTIAPKVVDLNETIEGTLKMLRRLIGENIALHWLPGANLWPIKIDPTQIDQILANLCVNARDAIGGIGNISVETKNIFLDNTYSHSFPGFSPGDYVRISVSDNGCGIPKEILPRIFEPFFTTKLVGEGTGLGLATVYGAVRQNEGFINAYSEPGKGTTFTLYLPRFTDITKITNLNTEEQVVGGNETILLVENEEAILKMTTILLGRLGYTVIAATTPEEAISLVENSDQKIDLLLTDLIMPEMNGRELAERILSLRPEIRYFFMSGYTANIIADQGVLDQGVSFLQKPFTKKELAEKIRDVLK</sequence>
<dbReference type="Pfam" id="PF00072">
    <property type="entry name" value="Response_reg"/>
    <property type="match status" value="1"/>
</dbReference>
<feature type="modified residue" description="4-aspartylphosphate" evidence="4">
    <location>
        <position position="867"/>
    </location>
</feature>
<feature type="domain" description="PAS" evidence="8">
    <location>
        <begin position="177"/>
        <end position="247"/>
    </location>
</feature>
<dbReference type="PRINTS" id="PR00344">
    <property type="entry name" value="BCTRLSENSOR"/>
</dbReference>
<protein>
    <recommendedName>
        <fullName evidence="2">histidine kinase</fullName>
        <ecNumber evidence="2">2.7.13.3</ecNumber>
    </recommendedName>
</protein>
<dbReference type="EMBL" id="FRFE01000008">
    <property type="protein sequence ID" value="SHO47921.1"/>
    <property type="molecule type" value="Genomic_DNA"/>
</dbReference>
<feature type="domain" description="Response regulatory" evidence="7">
    <location>
        <begin position="816"/>
        <end position="932"/>
    </location>
</feature>
<dbReference type="InterPro" id="IPR004358">
    <property type="entry name" value="Sig_transdc_His_kin-like_C"/>
</dbReference>
<dbReference type="SUPFAM" id="SSF52172">
    <property type="entry name" value="CheY-like"/>
    <property type="match status" value="1"/>
</dbReference>
<reference evidence="10 11" key="1">
    <citation type="submission" date="2016-12" db="EMBL/GenBank/DDBJ databases">
        <authorList>
            <person name="Song W.-J."/>
            <person name="Kurnit D.M."/>
        </authorList>
    </citation>
    <scope>NUCLEOTIDE SEQUENCE [LARGE SCALE GENOMIC DNA]</scope>
    <source>
        <strain evidence="10 11">DSM 18488</strain>
    </source>
</reference>
<dbReference type="Gene3D" id="3.30.450.40">
    <property type="match status" value="1"/>
</dbReference>
<dbReference type="Gene3D" id="3.40.50.2300">
    <property type="match status" value="1"/>
</dbReference>
<dbReference type="InterPro" id="IPR005467">
    <property type="entry name" value="His_kinase_dom"/>
</dbReference>
<dbReference type="EC" id="2.7.13.3" evidence="2"/>
<evidence type="ECO:0000256" key="2">
    <source>
        <dbReference type="ARBA" id="ARBA00012438"/>
    </source>
</evidence>
<dbReference type="SUPFAM" id="SSF55874">
    <property type="entry name" value="ATPase domain of HSP90 chaperone/DNA topoisomerase II/histidine kinase"/>
    <property type="match status" value="1"/>
</dbReference>
<evidence type="ECO:0000256" key="3">
    <source>
        <dbReference type="ARBA" id="ARBA00022553"/>
    </source>
</evidence>
<dbReference type="SUPFAM" id="SSF47384">
    <property type="entry name" value="Homodimeric domain of signal transducing histidine kinase"/>
    <property type="match status" value="1"/>
</dbReference>
<dbReference type="PANTHER" id="PTHR43065:SF42">
    <property type="entry name" value="TWO-COMPONENT SENSOR PPRA"/>
    <property type="match status" value="1"/>
</dbReference>
<dbReference type="GO" id="GO:0000155">
    <property type="term" value="F:phosphorelay sensor kinase activity"/>
    <property type="evidence" value="ECO:0007669"/>
    <property type="project" value="InterPro"/>
</dbReference>
<feature type="domain" description="PAC" evidence="9">
    <location>
        <begin position="249"/>
        <end position="299"/>
    </location>
</feature>
<dbReference type="InterPro" id="IPR000700">
    <property type="entry name" value="PAS-assoc_C"/>
</dbReference>
<feature type="domain" description="PAS" evidence="8">
    <location>
        <begin position="300"/>
        <end position="370"/>
    </location>
</feature>
<dbReference type="SMART" id="SM00387">
    <property type="entry name" value="HATPase_c"/>
    <property type="match status" value="1"/>
</dbReference>
<dbReference type="Pfam" id="PF02518">
    <property type="entry name" value="HATPase_c"/>
    <property type="match status" value="1"/>
</dbReference>
<comment type="catalytic activity">
    <reaction evidence="1">
        <text>ATP + protein L-histidine = ADP + protein N-phospho-L-histidine.</text>
        <dbReference type="EC" id="2.7.13.3"/>
    </reaction>
</comment>
<dbReference type="CDD" id="cd00130">
    <property type="entry name" value="PAS"/>
    <property type="match status" value="2"/>
</dbReference>
<dbReference type="InterPro" id="IPR036097">
    <property type="entry name" value="HisK_dim/P_sf"/>
</dbReference>
<evidence type="ECO:0000256" key="5">
    <source>
        <dbReference type="SAM" id="Coils"/>
    </source>
</evidence>
<dbReference type="Pfam" id="PF00512">
    <property type="entry name" value="HisKA"/>
    <property type="match status" value="1"/>
</dbReference>
<keyword evidence="11" id="KW-1185">Reference proteome</keyword>
<dbReference type="SMART" id="SM00388">
    <property type="entry name" value="HisKA"/>
    <property type="match status" value="1"/>
</dbReference>